<dbReference type="Proteomes" id="UP000037425">
    <property type="component" value="Unassembled WGS sequence"/>
</dbReference>
<keyword evidence="7" id="KW-0645">Protease</keyword>
<organism evidence="7 8">
    <name type="scientific">Ensifer adhaerens</name>
    <name type="common">Sinorhizobium morelense</name>
    <dbReference type="NCBI Taxonomy" id="106592"/>
    <lineage>
        <taxon>Bacteria</taxon>
        <taxon>Pseudomonadati</taxon>
        <taxon>Pseudomonadota</taxon>
        <taxon>Alphaproteobacteria</taxon>
        <taxon>Hyphomicrobiales</taxon>
        <taxon>Rhizobiaceae</taxon>
        <taxon>Sinorhizobium/Ensifer group</taxon>
        <taxon>Ensifer</taxon>
    </lineage>
</organism>
<feature type="domain" description="Peptidase M24" evidence="4">
    <location>
        <begin position="316"/>
        <end position="532"/>
    </location>
</feature>
<keyword evidence="2" id="KW-0479">Metal-binding</keyword>
<sequence>MTSKDRQDASGRIEALRRELDEQGLDGYVIPRFDEHQGEYCAPHDNRLAFVTGFTGSAGVAIVMRDRAAIFVDGRYQVQVRQEIDVDSFAIEHFYDAPLKDWLRKNLRKGERVGFNSMLLPSTWDVDCGQSVAAAGAEWVAVTDDLVDAIWSDQPERPLGNVIALSRDYAGESVADKKRRIGQMLEEHGADLLIEAQPDNIAWFLNVRGRDVAFNPMPQSFMIADRDGRVEWLVDHRKLSNDLSNFELDGVTMSAPEVLLDRVRTVAAGRVALVDPGFAPSAVAHATRGAGGNVRLLRSPITLAKMLKNPVELQGFRDCHSHDGAAWIKFFAWLEANAAEREQEGRPVTEMEAEDRILAFRQMEETFVEPSFRSISAAAGHAAMCHYAASAKSNAPITSRGVYLLDSGGQYFTGTTDATRTTAIGPVNDEIRRAYTAVLKGLISMVSLKFPKGTYGHHLDAFARRPLWDLGLDYDHGTGHGVGHFLSVHEQPQRFDRRVNEIELRPGMVTTIEPGYYKAGEYGIRIENQVEVIDDGDGFMSFRSLTLVPIDLRLVDSRLLSETEKEWIDAYHWRVARTMEGLLDPQTAAWLAARTAPIGS</sequence>
<dbReference type="Gene3D" id="3.90.230.10">
    <property type="entry name" value="Creatinase/methionine aminopeptidase superfamily"/>
    <property type="match status" value="1"/>
</dbReference>
<evidence type="ECO:0000259" key="6">
    <source>
        <dbReference type="Pfam" id="PF16188"/>
    </source>
</evidence>
<dbReference type="EMBL" id="LGAP01000005">
    <property type="protein sequence ID" value="KOF19472.1"/>
    <property type="molecule type" value="Genomic_DNA"/>
</dbReference>
<dbReference type="Pfam" id="PF16189">
    <property type="entry name" value="Creatinase_N_2"/>
    <property type="match status" value="1"/>
</dbReference>
<dbReference type="InterPro" id="IPR029149">
    <property type="entry name" value="Creatin/AminoP/Spt16_N"/>
</dbReference>
<evidence type="ECO:0000259" key="4">
    <source>
        <dbReference type="Pfam" id="PF00557"/>
    </source>
</evidence>
<dbReference type="InterPro" id="IPR000994">
    <property type="entry name" value="Pept_M24"/>
</dbReference>
<dbReference type="GO" id="GO:0046872">
    <property type="term" value="F:metal ion binding"/>
    <property type="evidence" value="ECO:0007669"/>
    <property type="project" value="UniProtKB-KW"/>
</dbReference>
<dbReference type="GO" id="GO:0005737">
    <property type="term" value="C:cytoplasm"/>
    <property type="evidence" value="ECO:0007669"/>
    <property type="project" value="UniProtKB-ARBA"/>
</dbReference>
<dbReference type="SUPFAM" id="SSF53092">
    <property type="entry name" value="Creatinase/prolidase N-terminal domain"/>
    <property type="match status" value="1"/>
</dbReference>
<evidence type="ECO:0000259" key="5">
    <source>
        <dbReference type="Pfam" id="PF01321"/>
    </source>
</evidence>
<proteinExistence type="inferred from homology"/>
<dbReference type="Pfam" id="PF01321">
    <property type="entry name" value="Creatinase_N"/>
    <property type="match status" value="1"/>
</dbReference>
<dbReference type="PANTHER" id="PTHR43763:SF6">
    <property type="entry name" value="XAA-PRO AMINOPEPTIDASE 1"/>
    <property type="match status" value="1"/>
</dbReference>
<dbReference type="FunFam" id="3.90.230.10:FF:000009">
    <property type="entry name" value="xaa-Pro aminopeptidase 2"/>
    <property type="match status" value="1"/>
</dbReference>
<dbReference type="AlphaFoldDB" id="A0A0L8BXQ3"/>
<dbReference type="InterPro" id="IPR033740">
    <property type="entry name" value="Pept_M24B"/>
</dbReference>
<evidence type="ECO:0000256" key="1">
    <source>
        <dbReference type="ARBA" id="ARBA00008766"/>
    </source>
</evidence>
<keyword evidence="3" id="KW-0378">Hydrolase</keyword>
<gene>
    <name evidence="7" type="ORF">AC244_11920</name>
</gene>
<accession>A0A0L8BXQ3</accession>
<dbReference type="Pfam" id="PF16188">
    <property type="entry name" value="Peptidase_M24_C"/>
    <property type="match status" value="1"/>
</dbReference>
<feature type="domain" description="Peptidase M24 C-terminal" evidence="6">
    <location>
        <begin position="538"/>
        <end position="598"/>
    </location>
</feature>
<feature type="domain" description="Creatinase N-terminal" evidence="5">
    <location>
        <begin position="12"/>
        <end position="121"/>
    </location>
</feature>
<dbReference type="GO" id="GO:0070006">
    <property type="term" value="F:metalloaminopeptidase activity"/>
    <property type="evidence" value="ECO:0007669"/>
    <property type="project" value="InterPro"/>
</dbReference>
<dbReference type="InterPro" id="IPR000587">
    <property type="entry name" value="Creatinase_N"/>
</dbReference>
<dbReference type="InterPro" id="IPR032416">
    <property type="entry name" value="Peptidase_M24_C"/>
</dbReference>
<dbReference type="CDD" id="cd01085">
    <property type="entry name" value="APP"/>
    <property type="match status" value="1"/>
</dbReference>
<reference evidence="8" key="1">
    <citation type="submission" date="2015-07" db="EMBL/GenBank/DDBJ databases">
        <title>Whole genome sequence of an Ensifer adhaerens strain isolated from a cave pool in the Wind Cave National Park.</title>
        <authorList>
            <person name="Eng W.W.H."/>
            <person name="Gan H.M."/>
            <person name="Barton H.A."/>
            <person name="Savka M.A."/>
        </authorList>
    </citation>
    <scope>NUCLEOTIDE SEQUENCE [LARGE SCALE GENOMIC DNA]</scope>
    <source>
        <strain evidence="8">SD006</strain>
    </source>
</reference>
<keyword evidence="7" id="KW-0031">Aminopeptidase</keyword>
<dbReference type="OrthoDB" id="9806388at2"/>
<comment type="similarity">
    <text evidence="1">Belongs to the peptidase M24B family.</text>
</comment>
<evidence type="ECO:0000256" key="3">
    <source>
        <dbReference type="ARBA" id="ARBA00022801"/>
    </source>
</evidence>
<comment type="caution">
    <text evidence="7">The sequence shown here is derived from an EMBL/GenBank/DDBJ whole genome shotgun (WGS) entry which is preliminary data.</text>
</comment>
<dbReference type="Gene3D" id="3.40.350.10">
    <property type="entry name" value="Creatinase/prolidase N-terminal domain"/>
    <property type="match status" value="2"/>
</dbReference>
<dbReference type="InterPro" id="IPR036005">
    <property type="entry name" value="Creatinase/aminopeptidase-like"/>
</dbReference>
<dbReference type="Pfam" id="PF00557">
    <property type="entry name" value="Peptidase_M24"/>
    <property type="match status" value="1"/>
</dbReference>
<dbReference type="SUPFAM" id="SSF55920">
    <property type="entry name" value="Creatinase/aminopeptidase"/>
    <property type="match status" value="1"/>
</dbReference>
<protein>
    <submittedName>
        <fullName evidence="7">X-Pro aminopeptidase</fullName>
    </submittedName>
</protein>
<evidence type="ECO:0000256" key="2">
    <source>
        <dbReference type="ARBA" id="ARBA00022723"/>
    </source>
</evidence>
<dbReference type="PATRIC" id="fig|106592.7.peg.6328"/>
<dbReference type="PANTHER" id="PTHR43763">
    <property type="entry name" value="XAA-PRO AMINOPEPTIDASE 1"/>
    <property type="match status" value="1"/>
</dbReference>
<evidence type="ECO:0000313" key="8">
    <source>
        <dbReference type="Proteomes" id="UP000037425"/>
    </source>
</evidence>
<evidence type="ECO:0000313" key="7">
    <source>
        <dbReference type="EMBL" id="KOF19472.1"/>
    </source>
</evidence>
<dbReference type="RefSeq" id="WP_053249034.1">
    <property type="nucleotide sequence ID" value="NZ_LGAP01000005.1"/>
</dbReference>
<name>A0A0L8BXQ3_ENSAD</name>
<dbReference type="InterPro" id="IPR050422">
    <property type="entry name" value="X-Pro_aminopeptidase_P"/>
</dbReference>